<evidence type="ECO:0000313" key="2">
    <source>
        <dbReference type="EMBL" id="MCO6026635.1"/>
    </source>
</evidence>
<dbReference type="RefSeq" id="WP_252761982.1">
    <property type="nucleotide sequence ID" value="NZ_JAMXLY010000101.1"/>
</dbReference>
<proteinExistence type="predicted"/>
<dbReference type="InterPro" id="IPR000182">
    <property type="entry name" value="GNAT_dom"/>
</dbReference>
<keyword evidence="3" id="KW-1185">Reference proteome</keyword>
<dbReference type="EMBL" id="JAMXLY010000101">
    <property type="protein sequence ID" value="MCO6026635.1"/>
    <property type="molecule type" value="Genomic_DNA"/>
</dbReference>
<comment type="caution">
    <text evidence="2">The sequence shown here is derived from an EMBL/GenBank/DDBJ whole genome shotgun (WGS) entry which is preliminary data.</text>
</comment>
<dbReference type="InterPro" id="IPR016181">
    <property type="entry name" value="Acyl_CoA_acyltransferase"/>
</dbReference>
<reference evidence="2 3" key="1">
    <citation type="submission" date="2022-06" db="EMBL/GenBank/DDBJ databases">
        <title>A taxonomic note on the genus Prevotella: Description of four novel genera and emended description of the genera Hallella and Xylanibacter.</title>
        <authorList>
            <person name="Hitch T.C.A."/>
        </authorList>
    </citation>
    <scope>NUCLEOTIDE SEQUENCE [LARGE SCALE GENOMIC DNA]</scope>
    <source>
        <strain evidence="2 3">DSM 100619</strain>
    </source>
</reference>
<feature type="domain" description="N-acetyltransferase" evidence="1">
    <location>
        <begin position="6"/>
        <end position="167"/>
    </location>
</feature>
<gene>
    <name evidence="2" type="ORF">NG821_12460</name>
</gene>
<evidence type="ECO:0000259" key="1">
    <source>
        <dbReference type="PROSITE" id="PS51186"/>
    </source>
</evidence>
<name>A0ABT1C0I3_9BACT</name>
<organism evidence="2 3">
    <name type="scientific">Segatella cerevisiae</name>
    <dbReference type="NCBI Taxonomy" id="2053716"/>
    <lineage>
        <taxon>Bacteria</taxon>
        <taxon>Pseudomonadati</taxon>
        <taxon>Bacteroidota</taxon>
        <taxon>Bacteroidia</taxon>
        <taxon>Bacteroidales</taxon>
        <taxon>Prevotellaceae</taxon>
        <taxon>Segatella</taxon>
    </lineage>
</organism>
<dbReference type="Proteomes" id="UP001204015">
    <property type="component" value="Unassembled WGS sequence"/>
</dbReference>
<evidence type="ECO:0000313" key="3">
    <source>
        <dbReference type="Proteomes" id="UP001204015"/>
    </source>
</evidence>
<dbReference type="SUPFAM" id="SSF55729">
    <property type="entry name" value="Acyl-CoA N-acyltransferases (Nat)"/>
    <property type="match status" value="1"/>
</dbReference>
<protein>
    <submittedName>
        <fullName evidence="2">N-acetyltransferase</fullName>
    </submittedName>
</protein>
<sequence length="167" mass="19130">MATEIRAIRPATLEDLPAIIQVIDAARLIMRRNGDMAQWNDGYPSGADVISDIHRQGAFVIVDDGVIVSYFACLLSPEPTYRIIDKGQWLDDIHPYHTIHRLASLPNVHGIFKSVMDFCSSRYDNIRIDTHRDNKIMRHVIQEYGFTYCGIIYLASGDARFAYQWIK</sequence>
<dbReference type="Gene3D" id="3.40.630.30">
    <property type="match status" value="1"/>
</dbReference>
<dbReference type="PROSITE" id="PS51186">
    <property type="entry name" value="GNAT"/>
    <property type="match status" value="1"/>
</dbReference>
<accession>A0ABT1C0I3</accession>